<name>A0A0G4K2Q9_9GAMM</name>
<organism evidence="7 8">
    <name type="scientific">Brenneria goodwinii</name>
    <dbReference type="NCBI Taxonomy" id="1109412"/>
    <lineage>
        <taxon>Bacteria</taxon>
        <taxon>Pseudomonadati</taxon>
        <taxon>Pseudomonadota</taxon>
        <taxon>Gammaproteobacteria</taxon>
        <taxon>Enterobacterales</taxon>
        <taxon>Pectobacteriaceae</taxon>
        <taxon>Brenneria</taxon>
    </lineage>
</organism>
<gene>
    <name evidence="7" type="ORF">BN1221_04926</name>
</gene>
<feature type="domain" description="Methyltransferase" evidence="6">
    <location>
        <begin position="70"/>
        <end position="183"/>
    </location>
</feature>
<dbReference type="Gene3D" id="3.40.50.150">
    <property type="entry name" value="Vaccinia Virus protein VP39"/>
    <property type="match status" value="1"/>
</dbReference>
<dbReference type="STRING" id="1109412.BN1221_04926"/>
<evidence type="ECO:0000256" key="1">
    <source>
        <dbReference type="ARBA" id="ARBA00022603"/>
    </source>
</evidence>
<evidence type="ECO:0000256" key="4">
    <source>
        <dbReference type="SAM" id="MobiDB-lite"/>
    </source>
</evidence>
<dbReference type="Pfam" id="PF13847">
    <property type="entry name" value="Methyltransf_31"/>
    <property type="match status" value="1"/>
</dbReference>
<reference evidence="8" key="1">
    <citation type="submission" date="2015-01" db="EMBL/GenBank/DDBJ databases">
        <authorList>
            <person name="Paterson Steve"/>
        </authorList>
    </citation>
    <scope>NUCLEOTIDE SEQUENCE [LARGE SCALE GENOMIC DNA]</scope>
    <source>
        <strain evidence="8">OBR1</strain>
    </source>
</reference>
<feature type="region of interest" description="Disordered" evidence="4">
    <location>
        <begin position="256"/>
        <end position="275"/>
    </location>
</feature>
<dbReference type="InterPro" id="IPR029063">
    <property type="entry name" value="SAM-dependent_MTases_sf"/>
</dbReference>
<feature type="signal peptide" evidence="5">
    <location>
        <begin position="1"/>
        <end position="25"/>
    </location>
</feature>
<dbReference type="GO" id="GO:0016279">
    <property type="term" value="F:protein-lysine N-methyltransferase activity"/>
    <property type="evidence" value="ECO:0007669"/>
    <property type="project" value="InterPro"/>
</dbReference>
<evidence type="ECO:0000256" key="2">
    <source>
        <dbReference type="ARBA" id="ARBA00022679"/>
    </source>
</evidence>
<evidence type="ECO:0000259" key="6">
    <source>
        <dbReference type="Pfam" id="PF13847"/>
    </source>
</evidence>
<dbReference type="PANTHER" id="PTHR13610">
    <property type="entry name" value="METHYLTRANSFERASE DOMAIN-CONTAINING PROTEIN"/>
    <property type="match status" value="1"/>
</dbReference>
<sequence>MTTSFTSLLAAVLCVITLNSAWALAPSPVADNEYEPQVGQAGKDVIWVPTDQALIDMMFRMAELTPDDYLVDLGSGDGRTVISAAKLGARAHGIEYNPDLVELSKRAAEREGVAESATFEQADIFESDFSDATVVTLFLLPELNIRLRPTLLDMKPGTRVVSNSFMMEDWLPDETAAVQEGCSSFCQAHKWIVPAKVEGSWRLDDGDLAFKQSFQMLEGTLSRGDNSTPISEARLNGAGITFNVGDKKYTGQVDGDTMKGTADDGTQWSATRVGG</sequence>
<dbReference type="EMBL" id="CGIG01000001">
    <property type="protein sequence ID" value="CPR21509.1"/>
    <property type="molecule type" value="Genomic_DNA"/>
</dbReference>
<feature type="chain" id="PRO_5005194543" description="Methyltransferase domain-containing protein" evidence="5">
    <location>
        <begin position="26"/>
        <end position="275"/>
    </location>
</feature>
<evidence type="ECO:0000256" key="5">
    <source>
        <dbReference type="SAM" id="SignalP"/>
    </source>
</evidence>
<dbReference type="InterPro" id="IPR026170">
    <property type="entry name" value="FAM173A/B"/>
</dbReference>
<dbReference type="CDD" id="cd02440">
    <property type="entry name" value="AdoMet_MTases"/>
    <property type="match status" value="1"/>
</dbReference>
<dbReference type="AlphaFoldDB" id="A0A0G4K2Q9"/>
<dbReference type="GO" id="GO:0032259">
    <property type="term" value="P:methylation"/>
    <property type="evidence" value="ECO:0007669"/>
    <property type="project" value="UniProtKB-KW"/>
</dbReference>
<keyword evidence="1" id="KW-0489">Methyltransferase</keyword>
<proteinExistence type="predicted"/>
<evidence type="ECO:0000313" key="8">
    <source>
        <dbReference type="Proteomes" id="UP000044377"/>
    </source>
</evidence>
<keyword evidence="5" id="KW-0732">Signal</keyword>
<feature type="compositionally biased region" description="Polar residues" evidence="4">
    <location>
        <begin position="264"/>
        <end position="275"/>
    </location>
</feature>
<evidence type="ECO:0000313" key="7">
    <source>
        <dbReference type="EMBL" id="CPR21509.1"/>
    </source>
</evidence>
<keyword evidence="3" id="KW-0949">S-adenosyl-L-methionine</keyword>
<dbReference type="RefSeq" id="WP_048639512.1">
    <property type="nucleotide sequence ID" value="NZ_CGIG01000001.1"/>
</dbReference>
<keyword evidence="8" id="KW-1185">Reference proteome</keyword>
<evidence type="ECO:0000256" key="3">
    <source>
        <dbReference type="ARBA" id="ARBA00022691"/>
    </source>
</evidence>
<dbReference type="SUPFAM" id="SSF53335">
    <property type="entry name" value="S-adenosyl-L-methionine-dependent methyltransferases"/>
    <property type="match status" value="1"/>
</dbReference>
<accession>A0A0G4K2Q9</accession>
<dbReference type="OrthoDB" id="281208at2"/>
<dbReference type="InterPro" id="IPR025714">
    <property type="entry name" value="Methyltranfer_dom"/>
</dbReference>
<dbReference type="Proteomes" id="UP000044377">
    <property type="component" value="Unassembled WGS sequence"/>
</dbReference>
<dbReference type="PANTHER" id="PTHR13610:SF11">
    <property type="entry name" value="METHYLTRANSFERASE DOMAIN-CONTAINING PROTEIN"/>
    <property type="match status" value="1"/>
</dbReference>
<protein>
    <recommendedName>
        <fullName evidence="6">Methyltransferase domain-containing protein</fullName>
    </recommendedName>
</protein>
<keyword evidence="2" id="KW-0808">Transferase</keyword>